<dbReference type="AlphaFoldDB" id="A0A425XZM9"/>
<gene>
    <name evidence="1" type="ORF">DWB61_11895</name>
</gene>
<dbReference type="Pfam" id="PF14135">
    <property type="entry name" value="DUF4302"/>
    <property type="match status" value="1"/>
</dbReference>
<organism evidence="1 2">
    <name type="scientific">Ancylomarina euxinus</name>
    <dbReference type="NCBI Taxonomy" id="2283627"/>
    <lineage>
        <taxon>Bacteria</taxon>
        <taxon>Pseudomonadati</taxon>
        <taxon>Bacteroidota</taxon>
        <taxon>Bacteroidia</taxon>
        <taxon>Marinilabiliales</taxon>
        <taxon>Marinifilaceae</taxon>
        <taxon>Ancylomarina</taxon>
    </lineage>
</organism>
<dbReference type="EMBL" id="QQWG01000011">
    <property type="protein sequence ID" value="RRG20709.1"/>
    <property type="molecule type" value="Genomic_DNA"/>
</dbReference>
<dbReference type="RefSeq" id="WP_125031112.1">
    <property type="nucleotide sequence ID" value="NZ_JAPXVP010000010.1"/>
</dbReference>
<reference evidence="1 2" key="1">
    <citation type="submission" date="2018-07" db="EMBL/GenBank/DDBJ databases">
        <title>Draft genome sequence of Ancylomarina sp. M1P.</title>
        <authorList>
            <person name="Yadav S."/>
            <person name="Villanueva L."/>
            <person name="Damste J.S.S."/>
        </authorList>
    </citation>
    <scope>NUCLEOTIDE SEQUENCE [LARGE SCALE GENOMIC DNA]</scope>
    <source>
        <strain evidence="1 2">M1P</strain>
    </source>
</reference>
<evidence type="ECO:0000313" key="2">
    <source>
        <dbReference type="Proteomes" id="UP000285794"/>
    </source>
</evidence>
<dbReference type="Proteomes" id="UP000285794">
    <property type="component" value="Unassembled WGS sequence"/>
</dbReference>
<evidence type="ECO:0000313" key="1">
    <source>
        <dbReference type="EMBL" id="RRG20709.1"/>
    </source>
</evidence>
<accession>A0A425XZM9</accession>
<keyword evidence="2" id="KW-1185">Reference proteome</keyword>
<sequence length="463" mass="52360">MRKILFLLIAVISFISCNDDDFESVFEKSPEERIAEANKKYKDLLTSSEFGWETNYFAVSESSMQGSTMIMKFNADGQVSILGDHTKIRETSEYIIHQEASTQIKFSTYNKNLTWLATPDRYNPEGMGGEIEFVFISSTEDEIIMEGKVNKGKLIFKKTNRTELPFWNFQAIKDQLLALKSNGFMAFQIEGDSKNKYGFEFDASNNNASISYNADEQLFKEERAVIFTTEGLIFNEPLILNGKEVSSLSYTGEIEKVEVAPNSGDKEYNIKTAGDFIYKDSNIELKIVNVPVPVFYTPGIIEKFEKNEYARIYFSREAFSGYMTAIKSEVTSFNRMFLLNNYDDGTIVGPGLNITFKNGNQAVINYEMIKKGSGVVQFIFGETQIVVNSDLVDNPDTEINEIEVEREAVLSNLQNSPGLQNYIAEMSKESGYLVYQKPFMFGASIFDFVSVDNPLNSFGALGY</sequence>
<dbReference type="OrthoDB" id="1150854at2"/>
<dbReference type="PROSITE" id="PS51257">
    <property type="entry name" value="PROKAR_LIPOPROTEIN"/>
    <property type="match status" value="1"/>
</dbReference>
<name>A0A425XZM9_9BACT</name>
<comment type="caution">
    <text evidence="1">The sequence shown here is derived from an EMBL/GenBank/DDBJ whole genome shotgun (WGS) entry which is preliminary data.</text>
</comment>
<proteinExistence type="predicted"/>
<dbReference type="InterPro" id="IPR025396">
    <property type="entry name" value="DUF4302"/>
</dbReference>
<protein>
    <submittedName>
        <fullName evidence="1">DUF4302 domain-containing protein</fullName>
    </submittedName>
</protein>